<protein>
    <recommendedName>
        <fullName evidence="4">Nitrogen fixation protein FixH</fullName>
    </recommendedName>
</protein>
<evidence type="ECO:0000313" key="2">
    <source>
        <dbReference type="EMBL" id="MBG8552552.1"/>
    </source>
</evidence>
<keyword evidence="3" id="KW-1185">Reference proteome</keyword>
<feature type="transmembrane region" description="Helical" evidence="1">
    <location>
        <begin position="12"/>
        <end position="33"/>
    </location>
</feature>
<keyword evidence="1" id="KW-1133">Transmembrane helix</keyword>
<proteinExistence type="predicted"/>
<gene>
    <name evidence="2" type="ORF">I5L79_03290</name>
</gene>
<dbReference type="Proteomes" id="UP000601099">
    <property type="component" value="Unassembled WGS sequence"/>
</dbReference>
<dbReference type="EMBL" id="JADWYK010000001">
    <property type="protein sequence ID" value="MBG8552552.1"/>
    <property type="molecule type" value="Genomic_DNA"/>
</dbReference>
<evidence type="ECO:0008006" key="4">
    <source>
        <dbReference type="Google" id="ProtNLM"/>
    </source>
</evidence>
<accession>A0ABS0KXF2</accession>
<comment type="caution">
    <text evidence="2">The sequence shown here is derived from an EMBL/GenBank/DDBJ whole genome shotgun (WGS) entry which is preliminary data.</text>
</comment>
<name>A0ABS0KXF2_9BACT</name>
<sequence>MTKQDTTPEPNVVTGGCMFFFGLFLLVVGYLVFSSDSPVSPNAPPEHGFVVNGAERTYLYVAIEEHNGVDRPYSTAEIYYTRLGGWGRSTKRVNLGSVDIASPEDVTYERVSKPGKYPIQIHVGCEGCSGKTVTIPREFPEIEE</sequence>
<evidence type="ECO:0000313" key="3">
    <source>
        <dbReference type="Proteomes" id="UP000601099"/>
    </source>
</evidence>
<evidence type="ECO:0000256" key="1">
    <source>
        <dbReference type="SAM" id="Phobius"/>
    </source>
</evidence>
<organism evidence="2 3">
    <name type="scientific">Hymenobacter guriensis</name>
    <dbReference type="NCBI Taxonomy" id="2793065"/>
    <lineage>
        <taxon>Bacteria</taxon>
        <taxon>Pseudomonadati</taxon>
        <taxon>Bacteroidota</taxon>
        <taxon>Cytophagia</taxon>
        <taxon>Cytophagales</taxon>
        <taxon>Hymenobacteraceae</taxon>
        <taxon>Hymenobacter</taxon>
    </lineage>
</organism>
<reference evidence="2 3" key="1">
    <citation type="submission" date="2020-11" db="EMBL/GenBank/DDBJ databases">
        <title>Hymenobacter sp.</title>
        <authorList>
            <person name="Kim M.K."/>
        </authorList>
    </citation>
    <scope>NUCLEOTIDE SEQUENCE [LARGE SCALE GENOMIC DNA]</scope>
    <source>
        <strain evidence="2 3">BT594</strain>
    </source>
</reference>
<keyword evidence="1" id="KW-0812">Transmembrane</keyword>
<dbReference type="RefSeq" id="WP_196953579.1">
    <property type="nucleotide sequence ID" value="NZ_JADWYK010000001.1"/>
</dbReference>
<keyword evidence="1" id="KW-0472">Membrane</keyword>